<dbReference type="Proteomes" id="UP001165492">
    <property type="component" value="Unassembled WGS sequence"/>
</dbReference>
<evidence type="ECO:0000313" key="3">
    <source>
        <dbReference type="Proteomes" id="UP001165492"/>
    </source>
</evidence>
<sequence length="223" mass="26035">MIASSNILYNDIPDNLKEIYNDFEFILIDKKEDLTFDNLEIIDPNYIFFPHWSYLIPENIFMNFQCVIFHMTDVPFGRGGSPLQNLIARGIYETQITALKCEMGIDSGPVYMKMPLSLYGTAEEIFLRSKPIIEKMIIHIIDNKPFPSPQDGKSVFFPRRKPGESNMENLTEIEQVYDYIRMLDAEGYPKAFFETKNMRLEFERVSLKNGYLVADVKIKKKEN</sequence>
<evidence type="ECO:0000259" key="1">
    <source>
        <dbReference type="Pfam" id="PF21553"/>
    </source>
</evidence>
<name>A0ABS8HN29_9FIRM</name>
<protein>
    <submittedName>
        <fullName evidence="2">Methionyl-tRNA formyltransferase</fullName>
    </submittedName>
</protein>
<dbReference type="Gene3D" id="3.10.25.20">
    <property type="match status" value="1"/>
</dbReference>
<accession>A0ABS8HN29</accession>
<dbReference type="EMBL" id="JAJHJB010000002">
    <property type="protein sequence ID" value="MCC5464036.1"/>
    <property type="molecule type" value="Genomic_DNA"/>
</dbReference>
<dbReference type="InterPro" id="IPR049355">
    <property type="entry name" value="Formyl_trans-like_C"/>
</dbReference>
<comment type="caution">
    <text evidence="2">The sequence shown here is derived from an EMBL/GenBank/DDBJ whole genome shotgun (WGS) entry which is preliminary data.</text>
</comment>
<gene>
    <name evidence="2" type="ORF">LMF89_01510</name>
</gene>
<dbReference type="SUPFAM" id="SSF50486">
    <property type="entry name" value="FMT C-terminal domain-like"/>
    <property type="match status" value="1"/>
</dbReference>
<dbReference type="Gene3D" id="3.40.50.170">
    <property type="entry name" value="Formyl transferase, N-terminal domain"/>
    <property type="match status" value="1"/>
</dbReference>
<dbReference type="Pfam" id="PF21553">
    <property type="entry name" value="Formyl_trans_C_2"/>
    <property type="match status" value="1"/>
</dbReference>
<proteinExistence type="predicted"/>
<dbReference type="CDD" id="cd08821">
    <property type="entry name" value="FMT_core_like_1"/>
    <property type="match status" value="1"/>
</dbReference>
<keyword evidence="3" id="KW-1185">Reference proteome</keyword>
<dbReference type="InterPro" id="IPR036477">
    <property type="entry name" value="Formyl_transf_N_sf"/>
</dbReference>
<feature type="domain" description="Methionyl-tRNA formyltransferase-like C-terminal" evidence="1">
    <location>
        <begin position="162"/>
        <end position="219"/>
    </location>
</feature>
<dbReference type="InterPro" id="IPR011034">
    <property type="entry name" value="Formyl_transferase-like_C_sf"/>
</dbReference>
<dbReference type="SUPFAM" id="SSF53328">
    <property type="entry name" value="Formyltransferase"/>
    <property type="match status" value="1"/>
</dbReference>
<reference evidence="2" key="1">
    <citation type="submission" date="2021-11" db="EMBL/GenBank/DDBJ databases">
        <title>Description of a new species Pelosinus isolated from the bottom sediments of Lake Baikal.</title>
        <authorList>
            <person name="Zakharyuk A."/>
        </authorList>
    </citation>
    <scope>NUCLEOTIDE SEQUENCE</scope>
    <source>
        <strain evidence="2">Bkl1</strain>
    </source>
</reference>
<organism evidence="2 3">
    <name type="scientific">Pelosinus baikalensis</name>
    <dbReference type="NCBI Taxonomy" id="2892015"/>
    <lineage>
        <taxon>Bacteria</taxon>
        <taxon>Bacillati</taxon>
        <taxon>Bacillota</taxon>
        <taxon>Negativicutes</taxon>
        <taxon>Selenomonadales</taxon>
        <taxon>Sporomusaceae</taxon>
        <taxon>Pelosinus</taxon>
    </lineage>
</organism>
<evidence type="ECO:0000313" key="2">
    <source>
        <dbReference type="EMBL" id="MCC5464036.1"/>
    </source>
</evidence>